<dbReference type="EMBL" id="MU863922">
    <property type="protein sequence ID" value="KAK4200246.1"/>
    <property type="molecule type" value="Genomic_DNA"/>
</dbReference>
<feature type="compositionally biased region" description="Basic and acidic residues" evidence="1">
    <location>
        <begin position="227"/>
        <end position="241"/>
    </location>
</feature>
<evidence type="ECO:0000313" key="3">
    <source>
        <dbReference type="Proteomes" id="UP001303160"/>
    </source>
</evidence>
<proteinExistence type="predicted"/>
<feature type="region of interest" description="Disordered" evidence="1">
    <location>
        <begin position="182"/>
        <end position="241"/>
    </location>
</feature>
<accession>A0AAN6XHA1</accession>
<feature type="compositionally biased region" description="Basic and acidic residues" evidence="1">
    <location>
        <begin position="201"/>
        <end position="219"/>
    </location>
</feature>
<sequence>MVNNNRAGARRHLAQQAYLPPAPKRDEKVVPAYWAHYCAFTEKEEWNFWQGGPDTCVNCGHTTNPATILRNRDGQKLETVEGENLLEDRFVDWWAICCRCQRWQENVLPAHLLYGRIYRAEGENCCHHCRNLAAGMGSCPSCVVITKHRELTHTMGGSNIPGGAQDRHVKALLARRQRERSPFHPSFYHTTESTTTTTNRGMEDQKKDEKEASDGKEKMDDQEEEISTVKENTEDDERKGL</sequence>
<organism evidence="2 3">
    <name type="scientific">Triangularia verruculosa</name>
    <dbReference type="NCBI Taxonomy" id="2587418"/>
    <lineage>
        <taxon>Eukaryota</taxon>
        <taxon>Fungi</taxon>
        <taxon>Dikarya</taxon>
        <taxon>Ascomycota</taxon>
        <taxon>Pezizomycotina</taxon>
        <taxon>Sordariomycetes</taxon>
        <taxon>Sordariomycetidae</taxon>
        <taxon>Sordariales</taxon>
        <taxon>Podosporaceae</taxon>
        <taxon>Triangularia</taxon>
    </lineage>
</organism>
<reference evidence="2" key="2">
    <citation type="submission" date="2023-05" db="EMBL/GenBank/DDBJ databases">
        <authorList>
            <consortium name="Lawrence Berkeley National Laboratory"/>
            <person name="Steindorff A."/>
            <person name="Hensen N."/>
            <person name="Bonometti L."/>
            <person name="Westerberg I."/>
            <person name="Brannstrom I.O."/>
            <person name="Guillou S."/>
            <person name="Cros-Aarteil S."/>
            <person name="Calhoun S."/>
            <person name="Haridas S."/>
            <person name="Kuo A."/>
            <person name="Mondo S."/>
            <person name="Pangilinan J."/>
            <person name="Riley R."/>
            <person name="Labutti K."/>
            <person name="Andreopoulos B."/>
            <person name="Lipzen A."/>
            <person name="Chen C."/>
            <person name="Yanf M."/>
            <person name="Daum C."/>
            <person name="Ng V."/>
            <person name="Clum A."/>
            <person name="Ohm R."/>
            <person name="Martin F."/>
            <person name="Silar P."/>
            <person name="Natvig D."/>
            <person name="Lalanne C."/>
            <person name="Gautier V."/>
            <person name="Ament-Velasquez S.L."/>
            <person name="Kruys A."/>
            <person name="Hutchinson M.I."/>
            <person name="Powell A.J."/>
            <person name="Barry K."/>
            <person name="Miller A.N."/>
            <person name="Grigoriev I.V."/>
            <person name="Debuchy R."/>
            <person name="Gladieux P."/>
            <person name="Thoren M.H."/>
            <person name="Johannesson H."/>
        </authorList>
    </citation>
    <scope>NUCLEOTIDE SEQUENCE</scope>
    <source>
        <strain evidence="2">CBS 315.58</strain>
    </source>
</reference>
<dbReference type="AlphaFoldDB" id="A0AAN6XHA1"/>
<keyword evidence="3" id="KW-1185">Reference proteome</keyword>
<comment type="caution">
    <text evidence="2">The sequence shown here is derived from an EMBL/GenBank/DDBJ whole genome shotgun (WGS) entry which is preliminary data.</text>
</comment>
<gene>
    <name evidence="2" type="ORF">QBC40DRAFT_254345</name>
</gene>
<dbReference type="Proteomes" id="UP001303160">
    <property type="component" value="Unassembled WGS sequence"/>
</dbReference>
<protein>
    <submittedName>
        <fullName evidence="2">Uncharacterized protein</fullName>
    </submittedName>
</protein>
<evidence type="ECO:0000256" key="1">
    <source>
        <dbReference type="SAM" id="MobiDB-lite"/>
    </source>
</evidence>
<reference evidence="2" key="1">
    <citation type="journal article" date="2023" name="Mol. Phylogenet. Evol.">
        <title>Genome-scale phylogeny and comparative genomics of the fungal order Sordariales.</title>
        <authorList>
            <person name="Hensen N."/>
            <person name="Bonometti L."/>
            <person name="Westerberg I."/>
            <person name="Brannstrom I.O."/>
            <person name="Guillou S."/>
            <person name="Cros-Aarteil S."/>
            <person name="Calhoun S."/>
            <person name="Haridas S."/>
            <person name="Kuo A."/>
            <person name="Mondo S."/>
            <person name="Pangilinan J."/>
            <person name="Riley R."/>
            <person name="LaButti K."/>
            <person name="Andreopoulos B."/>
            <person name="Lipzen A."/>
            <person name="Chen C."/>
            <person name="Yan M."/>
            <person name="Daum C."/>
            <person name="Ng V."/>
            <person name="Clum A."/>
            <person name="Steindorff A."/>
            <person name="Ohm R.A."/>
            <person name="Martin F."/>
            <person name="Silar P."/>
            <person name="Natvig D.O."/>
            <person name="Lalanne C."/>
            <person name="Gautier V."/>
            <person name="Ament-Velasquez S.L."/>
            <person name="Kruys A."/>
            <person name="Hutchinson M.I."/>
            <person name="Powell A.J."/>
            <person name="Barry K."/>
            <person name="Miller A.N."/>
            <person name="Grigoriev I.V."/>
            <person name="Debuchy R."/>
            <person name="Gladieux P."/>
            <person name="Hiltunen Thoren M."/>
            <person name="Johannesson H."/>
        </authorList>
    </citation>
    <scope>NUCLEOTIDE SEQUENCE</scope>
    <source>
        <strain evidence="2">CBS 315.58</strain>
    </source>
</reference>
<evidence type="ECO:0000313" key="2">
    <source>
        <dbReference type="EMBL" id="KAK4200246.1"/>
    </source>
</evidence>
<name>A0AAN6XHA1_9PEZI</name>